<dbReference type="Proteomes" id="UP000257109">
    <property type="component" value="Unassembled WGS sequence"/>
</dbReference>
<dbReference type="EMBL" id="QJKJ01001729">
    <property type="protein sequence ID" value="RDY06191.1"/>
    <property type="molecule type" value="Genomic_DNA"/>
</dbReference>
<evidence type="ECO:0000313" key="1">
    <source>
        <dbReference type="EMBL" id="RDY06191.1"/>
    </source>
</evidence>
<feature type="non-terminal residue" evidence="1">
    <location>
        <position position="137"/>
    </location>
</feature>
<organism evidence="1 2">
    <name type="scientific">Mucuna pruriens</name>
    <name type="common">Velvet bean</name>
    <name type="synonym">Dolichos pruriens</name>
    <dbReference type="NCBI Taxonomy" id="157652"/>
    <lineage>
        <taxon>Eukaryota</taxon>
        <taxon>Viridiplantae</taxon>
        <taxon>Streptophyta</taxon>
        <taxon>Embryophyta</taxon>
        <taxon>Tracheophyta</taxon>
        <taxon>Spermatophyta</taxon>
        <taxon>Magnoliopsida</taxon>
        <taxon>eudicotyledons</taxon>
        <taxon>Gunneridae</taxon>
        <taxon>Pentapetalae</taxon>
        <taxon>rosids</taxon>
        <taxon>fabids</taxon>
        <taxon>Fabales</taxon>
        <taxon>Fabaceae</taxon>
        <taxon>Papilionoideae</taxon>
        <taxon>50 kb inversion clade</taxon>
        <taxon>NPAAA clade</taxon>
        <taxon>indigoferoid/millettioid clade</taxon>
        <taxon>Phaseoleae</taxon>
        <taxon>Mucuna</taxon>
    </lineage>
</organism>
<dbReference type="OrthoDB" id="922467at2759"/>
<proteinExistence type="predicted"/>
<protein>
    <submittedName>
        <fullName evidence="1">Uncharacterized protein</fullName>
    </submittedName>
</protein>
<gene>
    <name evidence="1" type="ORF">CR513_09865</name>
</gene>
<evidence type="ECO:0000313" key="2">
    <source>
        <dbReference type="Proteomes" id="UP000257109"/>
    </source>
</evidence>
<name>A0A371HTR4_MUCPR</name>
<reference evidence="1" key="1">
    <citation type="submission" date="2018-05" db="EMBL/GenBank/DDBJ databases">
        <title>Draft genome of Mucuna pruriens seed.</title>
        <authorList>
            <person name="Nnadi N.E."/>
            <person name="Vos R."/>
            <person name="Hasami M.H."/>
            <person name="Devisetty U.K."/>
            <person name="Aguiy J.C."/>
        </authorList>
    </citation>
    <scope>NUCLEOTIDE SEQUENCE [LARGE SCALE GENOMIC DNA]</scope>
    <source>
        <strain evidence="1">JCA_2017</strain>
    </source>
</reference>
<sequence>MAQNSTYALDRATTFCFLLLQVTRFPLRNIQYPKSFSWTCLPILEDPFNCLKVPFSIIMHKLADHTNNIDFPHTQWFCSIGTLEVLHPNFLVSLRRSSTYFLWEIKIPCLEYATLIPRKYFSFPNSFISNCVANFSF</sequence>
<accession>A0A371HTR4</accession>
<dbReference type="AlphaFoldDB" id="A0A371HTR4"/>
<keyword evidence="2" id="KW-1185">Reference proteome</keyword>
<comment type="caution">
    <text evidence="1">The sequence shown here is derived from an EMBL/GenBank/DDBJ whole genome shotgun (WGS) entry which is preliminary data.</text>
</comment>